<dbReference type="InterPro" id="IPR009003">
    <property type="entry name" value="Peptidase_S1_PA"/>
</dbReference>
<comment type="caution">
    <text evidence="1">The sequence shown here is derived from an EMBL/GenBank/DDBJ whole genome shotgun (WGS) entry which is preliminary data.</text>
</comment>
<dbReference type="SUPFAM" id="SSF50494">
    <property type="entry name" value="Trypsin-like serine proteases"/>
    <property type="match status" value="1"/>
</dbReference>
<evidence type="ECO:0008006" key="3">
    <source>
        <dbReference type="Google" id="ProtNLM"/>
    </source>
</evidence>
<reference evidence="1 2" key="1">
    <citation type="submission" date="2022-11" db="EMBL/GenBank/DDBJ databases">
        <title>Minimal conservation of predation-associated metabolite biosynthetic gene clusters underscores biosynthetic potential of Myxococcota including descriptions for ten novel species: Archangium lansinium sp. nov., Myxococcus landrumus sp. nov., Nannocystis bai.</title>
        <authorList>
            <person name="Ahearne A."/>
            <person name="Stevens C."/>
            <person name="Phillips K."/>
        </authorList>
    </citation>
    <scope>NUCLEOTIDE SEQUENCE [LARGE SCALE GENOMIC DNA]</scope>
    <source>
        <strain evidence="1 2">MIWBW</strain>
    </source>
</reference>
<sequence>MPTIHNHRGAFRPLLGGTAVVNPQVKHPGTLGFVAVDESDPTQQFIVSSYHVLVRLMGQPGVEGEPIFQPSSQGPSSEVAFVELSRADPGLDCAVARVANNIRTSRHILGLGLPGTPQLAQVGMRVVKSGLSTGVTEGVVTKVSGDLVRLEPPEGFPEDYELSDVADSGSLWLELETRAPVALHVRGNPDGLEWAEGIAIHQVLGALRLRM</sequence>
<name>A0ABT4A6G8_9BACT</name>
<organism evidence="1 2">
    <name type="scientific">Archangium lansingense</name>
    <dbReference type="NCBI Taxonomy" id="2995310"/>
    <lineage>
        <taxon>Bacteria</taxon>
        <taxon>Pseudomonadati</taxon>
        <taxon>Myxococcota</taxon>
        <taxon>Myxococcia</taxon>
        <taxon>Myxococcales</taxon>
        <taxon>Cystobacterineae</taxon>
        <taxon>Archangiaceae</taxon>
        <taxon>Archangium</taxon>
    </lineage>
</organism>
<proteinExistence type="predicted"/>
<dbReference type="EMBL" id="JAPNKA010000001">
    <property type="protein sequence ID" value="MCY1077249.1"/>
    <property type="molecule type" value="Genomic_DNA"/>
</dbReference>
<protein>
    <recommendedName>
        <fullName evidence="3">Trypsin-like peptidase domain-containing protein</fullName>
    </recommendedName>
</protein>
<dbReference type="RefSeq" id="WP_267536095.1">
    <property type="nucleotide sequence ID" value="NZ_JAPNKA010000001.1"/>
</dbReference>
<accession>A0ABT4A6G8</accession>
<keyword evidence="2" id="KW-1185">Reference proteome</keyword>
<evidence type="ECO:0000313" key="1">
    <source>
        <dbReference type="EMBL" id="MCY1077249.1"/>
    </source>
</evidence>
<dbReference type="Proteomes" id="UP001207654">
    <property type="component" value="Unassembled WGS sequence"/>
</dbReference>
<evidence type="ECO:0000313" key="2">
    <source>
        <dbReference type="Proteomes" id="UP001207654"/>
    </source>
</evidence>
<gene>
    <name evidence="1" type="ORF">OV287_22525</name>
</gene>